<proteinExistence type="predicted"/>
<evidence type="ECO:0000313" key="1">
    <source>
        <dbReference type="EMBL" id="QPL19482.1"/>
    </source>
</evidence>
<organism evidence="1">
    <name type="scientific">Listeria ivanovii</name>
    <dbReference type="NCBI Taxonomy" id="1638"/>
    <lineage>
        <taxon>Bacteria</taxon>
        <taxon>Bacillati</taxon>
        <taxon>Bacillota</taxon>
        <taxon>Bacilli</taxon>
        <taxon>Bacillales</taxon>
        <taxon>Listeriaceae</taxon>
        <taxon>Listeria</taxon>
    </lineage>
</organism>
<accession>A0A7T0MB58</accession>
<sequence length="44" mass="5249">MVISEFSCKWMKKETFYKKSVNRGKNSCKKECKKGVFKAFFLSF</sequence>
<gene>
    <name evidence="1" type="ORF">pLIS600236c</name>
</gene>
<dbReference type="AlphaFoldDB" id="A0A7T0MB58"/>
<reference evidence="1" key="2">
    <citation type="submission" date="2020-10" db="EMBL/GenBank/DDBJ databases">
        <authorList>
            <person name="Chmielowska C.A."/>
            <person name="Korsak D."/>
            <person name="Bartosik D."/>
        </authorList>
    </citation>
    <scope>NUCLEOTIDE SEQUENCE</scope>
    <source>
        <strain evidence="1">Sr11</strain>
        <plasmid evidence="1">pLIS6</plasmid>
    </source>
</reference>
<keyword evidence="1" id="KW-0614">Plasmid</keyword>
<name>A0A7T0MB58_LISIV</name>
<reference evidence="1" key="1">
    <citation type="journal article" date="2020" name="Int. J. Mol. Sci.">
        <title>Genetic Carriers and Genomic Distribution of cadA6-A Novel Variant of a Cadmium Resistance Determinant Identified in Listeria spp.</title>
        <authorList>
            <person name="Chmielowska C."/>
            <person name="Korsak D."/>
            <person name="Szmulkowska B."/>
            <person name="Krop A."/>
            <person name="Lipka K."/>
            <person name="Krupinska M."/>
            <person name="Bartosik D."/>
        </authorList>
    </citation>
    <scope>NUCLEOTIDE SEQUENCE</scope>
    <source>
        <strain evidence="1">Sr11</strain>
    </source>
</reference>
<dbReference type="EMBL" id="MW124302">
    <property type="protein sequence ID" value="QPL19482.1"/>
    <property type="molecule type" value="Genomic_DNA"/>
</dbReference>
<protein>
    <submittedName>
        <fullName evidence="1">Uncharacterized protein</fullName>
    </submittedName>
</protein>
<geneLocation type="plasmid" evidence="1">
    <name>pLIS6</name>
</geneLocation>